<keyword evidence="2 7" id="KW-0812">Transmembrane</keyword>
<dbReference type="Pfam" id="PF20684">
    <property type="entry name" value="Fung_rhodopsin"/>
    <property type="match status" value="1"/>
</dbReference>
<feature type="transmembrane region" description="Helical" evidence="7">
    <location>
        <begin position="310"/>
        <end position="330"/>
    </location>
</feature>
<evidence type="ECO:0000256" key="1">
    <source>
        <dbReference type="ARBA" id="ARBA00004141"/>
    </source>
</evidence>
<evidence type="ECO:0000313" key="10">
    <source>
        <dbReference type="Proteomes" id="UP001143548"/>
    </source>
</evidence>
<evidence type="ECO:0000256" key="2">
    <source>
        <dbReference type="ARBA" id="ARBA00022692"/>
    </source>
</evidence>
<keyword evidence="3 7" id="KW-1133">Transmembrane helix</keyword>
<feature type="transmembrane region" description="Helical" evidence="7">
    <location>
        <begin position="160"/>
        <end position="181"/>
    </location>
</feature>
<evidence type="ECO:0000256" key="4">
    <source>
        <dbReference type="ARBA" id="ARBA00023136"/>
    </source>
</evidence>
<feature type="transmembrane region" description="Helical" evidence="7">
    <location>
        <begin position="275"/>
        <end position="298"/>
    </location>
</feature>
<organism evidence="9 10">
    <name type="scientific">Aspergillus brasiliensis</name>
    <dbReference type="NCBI Taxonomy" id="319629"/>
    <lineage>
        <taxon>Eukaryota</taxon>
        <taxon>Fungi</taxon>
        <taxon>Dikarya</taxon>
        <taxon>Ascomycota</taxon>
        <taxon>Pezizomycotina</taxon>
        <taxon>Eurotiomycetes</taxon>
        <taxon>Eurotiomycetidae</taxon>
        <taxon>Eurotiales</taxon>
        <taxon>Aspergillaceae</taxon>
        <taxon>Aspergillus</taxon>
        <taxon>Aspergillus subgen. Circumdati</taxon>
    </lineage>
</organism>
<dbReference type="InterPro" id="IPR052337">
    <property type="entry name" value="SAT4-like"/>
</dbReference>
<feature type="domain" description="Rhodopsin" evidence="8">
    <location>
        <begin position="90"/>
        <end position="332"/>
    </location>
</feature>
<accession>A0A9W6DQX8</accession>
<proteinExistence type="inferred from homology"/>
<dbReference type="EMBL" id="BROQ01000142">
    <property type="protein sequence ID" value="GKZ26329.1"/>
    <property type="molecule type" value="Genomic_DNA"/>
</dbReference>
<sequence>MTPIELFVDLSTRQAQTYQNLYNWCKSNLFVHYEQPLRWITQIHLPVSANIRPIVAMIHIEPGSTQEQRLPFEIEEWVELAIGMFVILLRLFARTRAVGFRKWQGDDYLSIVTLVLWGTEVFMFKFVFRFGANARLTDAQRASMEEWEMNERQFGAKCLLISWIVYVTLIWMLKACMLFFYKRLTIGLVQQKYVKVAAGLCLGTYIAAILTILLHCTPVNKLWQIYPNPGKACTQGSANYIGVAVTNILTDAVLLSIPLPLLIQVQLPWRRKLVIGLLLFGGVFVMVAALFRCILSLWHIESVNTSNLWATRETIIAVITVNIPCIWPLLRRSSSSPDVSTGGSGVGRYKMGPLAGTGAANRRPAGAESILEDSQSQSVSNVRGGSDRAAEEEAGRCVDGIQVTTEYEVKHDSDGAKSGG</sequence>
<name>A0A9W6DQX8_9EURO</name>
<comment type="subcellular location">
    <subcellularLocation>
        <location evidence="1">Membrane</location>
        <topology evidence="1">Multi-pass membrane protein</topology>
    </subcellularLocation>
</comment>
<evidence type="ECO:0000259" key="8">
    <source>
        <dbReference type="Pfam" id="PF20684"/>
    </source>
</evidence>
<feature type="transmembrane region" description="Helical" evidence="7">
    <location>
        <begin position="108"/>
        <end position="128"/>
    </location>
</feature>
<comment type="caution">
    <text evidence="9">The sequence shown here is derived from an EMBL/GenBank/DDBJ whole genome shotgun (WGS) entry which is preliminary data.</text>
</comment>
<protein>
    <recommendedName>
        <fullName evidence="8">Rhodopsin domain-containing protein</fullName>
    </recommendedName>
</protein>
<dbReference type="Proteomes" id="UP001143548">
    <property type="component" value="Unassembled WGS sequence"/>
</dbReference>
<feature type="transmembrane region" description="Helical" evidence="7">
    <location>
        <begin position="240"/>
        <end position="263"/>
    </location>
</feature>
<evidence type="ECO:0000256" key="3">
    <source>
        <dbReference type="ARBA" id="ARBA00022989"/>
    </source>
</evidence>
<dbReference type="InterPro" id="IPR049326">
    <property type="entry name" value="Rhodopsin_dom_fungi"/>
</dbReference>
<evidence type="ECO:0000256" key="5">
    <source>
        <dbReference type="ARBA" id="ARBA00038359"/>
    </source>
</evidence>
<keyword evidence="4 7" id="KW-0472">Membrane</keyword>
<reference evidence="9" key="1">
    <citation type="submission" date="2022-07" db="EMBL/GenBank/DDBJ databases">
        <title>Taxonomy of Aspergillus series Nigri: significant species reduction supported by multi-species coalescent approaches.</title>
        <authorList>
            <person name="Bian C."/>
            <person name="Kusuya Y."/>
            <person name="Sklenar F."/>
            <person name="D'hooge E."/>
            <person name="Yaguchi T."/>
            <person name="Takahashi H."/>
            <person name="Hubka V."/>
        </authorList>
    </citation>
    <scope>NUCLEOTIDE SEQUENCE</scope>
    <source>
        <strain evidence="9">CBS 733.88</strain>
    </source>
</reference>
<feature type="transmembrane region" description="Helical" evidence="7">
    <location>
        <begin position="193"/>
        <end position="214"/>
    </location>
</feature>
<dbReference type="PANTHER" id="PTHR33048:SF2">
    <property type="entry name" value="SRPK"/>
    <property type="match status" value="1"/>
</dbReference>
<feature type="compositionally biased region" description="Basic and acidic residues" evidence="6">
    <location>
        <begin position="385"/>
        <end position="396"/>
    </location>
</feature>
<dbReference type="AlphaFoldDB" id="A0A9W6DQX8"/>
<dbReference type="PANTHER" id="PTHR33048">
    <property type="entry name" value="PTH11-LIKE INTEGRAL MEMBRANE PROTEIN (AFU_ORTHOLOGUE AFUA_5G11245)"/>
    <property type="match status" value="1"/>
</dbReference>
<comment type="similarity">
    <text evidence="5">Belongs to the SAT4 family.</text>
</comment>
<gene>
    <name evidence="9" type="ORF">AbraCBS73388_002413</name>
</gene>
<evidence type="ECO:0000313" key="9">
    <source>
        <dbReference type="EMBL" id="GKZ26329.1"/>
    </source>
</evidence>
<feature type="region of interest" description="Disordered" evidence="6">
    <location>
        <begin position="359"/>
        <end position="400"/>
    </location>
</feature>
<feature type="compositionally biased region" description="Polar residues" evidence="6">
    <location>
        <begin position="372"/>
        <end position="383"/>
    </location>
</feature>
<dbReference type="GO" id="GO:0016020">
    <property type="term" value="C:membrane"/>
    <property type="evidence" value="ECO:0007669"/>
    <property type="project" value="UniProtKB-SubCell"/>
</dbReference>
<evidence type="ECO:0000256" key="7">
    <source>
        <dbReference type="SAM" id="Phobius"/>
    </source>
</evidence>
<evidence type="ECO:0000256" key="6">
    <source>
        <dbReference type="SAM" id="MobiDB-lite"/>
    </source>
</evidence>